<accession>A0A9Q3HKL4</accession>
<sequence>MKMAYNLVMAPQILPQSITQDLPCSIVEGKILCSWTLSMDPGHEGENMVHGPPGTLAYGSSLALGDSIKPHGSQTANQGQWLIGHAKDRKDQKGP</sequence>
<feature type="region of interest" description="Disordered" evidence="1">
    <location>
        <begin position="67"/>
        <end position="95"/>
    </location>
</feature>
<dbReference type="EMBL" id="AVOT02020630">
    <property type="protein sequence ID" value="MBW0508931.1"/>
    <property type="molecule type" value="Genomic_DNA"/>
</dbReference>
<evidence type="ECO:0000256" key="1">
    <source>
        <dbReference type="SAM" id="MobiDB-lite"/>
    </source>
</evidence>
<name>A0A9Q3HKL4_9BASI</name>
<gene>
    <name evidence="2" type="ORF">O181_048646</name>
</gene>
<organism evidence="2 3">
    <name type="scientific">Austropuccinia psidii MF-1</name>
    <dbReference type="NCBI Taxonomy" id="1389203"/>
    <lineage>
        <taxon>Eukaryota</taxon>
        <taxon>Fungi</taxon>
        <taxon>Dikarya</taxon>
        <taxon>Basidiomycota</taxon>
        <taxon>Pucciniomycotina</taxon>
        <taxon>Pucciniomycetes</taxon>
        <taxon>Pucciniales</taxon>
        <taxon>Sphaerophragmiaceae</taxon>
        <taxon>Austropuccinia</taxon>
    </lineage>
</organism>
<comment type="caution">
    <text evidence="2">The sequence shown here is derived from an EMBL/GenBank/DDBJ whole genome shotgun (WGS) entry which is preliminary data.</text>
</comment>
<feature type="compositionally biased region" description="Basic and acidic residues" evidence="1">
    <location>
        <begin position="85"/>
        <end position="95"/>
    </location>
</feature>
<evidence type="ECO:0000313" key="3">
    <source>
        <dbReference type="Proteomes" id="UP000765509"/>
    </source>
</evidence>
<evidence type="ECO:0000313" key="2">
    <source>
        <dbReference type="EMBL" id="MBW0508931.1"/>
    </source>
</evidence>
<reference evidence="2" key="1">
    <citation type="submission" date="2021-03" db="EMBL/GenBank/DDBJ databases">
        <title>Draft genome sequence of rust myrtle Austropuccinia psidii MF-1, a brazilian biotype.</title>
        <authorList>
            <person name="Quecine M.C."/>
            <person name="Pachon D.M.R."/>
            <person name="Bonatelli M.L."/>
            <person name="Correr F.H."/>
            <person name="Franceschini L.M."/>
            <person name="Leite T.F."/>
            <person name="Margarido G.R.A."/>
            <person name="Almeida C.A."/>
            <person name="Ferrarezi J.A."/>
            <person name="Labate C.A."/>
        </authorList>
    </citation>
    <scope>NUCLEOTIDE SEQUENCE</scope>
    <source>
        <strain evidence="2">MF-1</strain>
    </source>
</reference>
<proteinExistence type="predicted"/>
<dbReference type="AlphaFoldDB" id="A0A9Q3HKL4"/>
<protein>
    <submittedName>
        <fullName evidence="2">Uncharacterized protein</fullName>
    </submittedName>
</protein>
<dbReference type="Proteomes" id="UP000765509">
    <property type="component" value="Unassembled WGS sequence"/>
</dbReference>
<keyword evidence="3" id="KW-1185">Reference proteome</keyword>